<dbReference type="GO" id="GO:0006753">
    <property type="term" value="P:nucleoside phosphate metabolic process"/>
    <property type="evidence" value="ECO:0007669"/>
    <property type="project" value="TreeGrafter"/>
</dbReference>
<feature type="domain" description="Nudix hydrolase" evidence="3">
    <location>
        <begin position="447"/>
        <end position="486"/>
    </location>
</feature>
<dbReference type="AlphaFoldDB" id="F4REU8"/>
<evidence type="ECO:0000256" key="1">
    <source>
        <dbReference type="ARBA" id="ARBA00001946"/>
    </source>
</evidence>
<dbReference type="EMBL" id="GL883098">
    <property type="protein sequence ID" value="EGG09220.1"/>
    <property type="molecule type" value="Genomic_DNA"/>
</dbReference>
<keyword evidence="5" id="KW-1185">Reference proteome</keyword>
<dbReference type="RefSeq" id="XP_007407580.1">
    <property type="nucleotide sequence ID" value="XM_007407518.1"/>
</dbReference>
<dbReference type="KEGG" id="mlr:MELLADRAFT_61422"/>
<dbReference type="OrthoDB" id="10249920at2759"/>
<dbReference type="PANTHER" id="PTHR11839:SF18">
    <property type="entry name" value="NUDIX HYDROLASE DOMAIN-CONTAINING PROTEIN"/>
    <property type="match status" value="1"/>
</dbReference>
<dbReference type="InterPro" id="IPR020084">
    <property type="entry name" value="NUDIX_hydrolase_CS"/>
</dbReference>
<dbReference type="InParanoid" id="F4REU8"/>
<proteinExistence type="predicted"/>
<dbReference type="InterPro" id="IPR015797">
    <property type="entry name" value="NUDIX_hydrolase-like_dom_sf"/>
</dbReference>
<protein>
    <recommendedName>
        <fullName evidence="3">Nudix hydrolase domain-containing protein</fullName>
    </recommendedName>
</protein>
<name>F4REU8_MELLP</name>
<comment type="cofactor">
    <cofactor evidence="1">
        <name>Mg(2+)</name>
        <dbReference type="ChEBI" id="CHEBI:18420"/>
    </cofactor>
</comment>
<dbReference type="InterPro" id="IPR000086">
    <property type="entry name" value="NUDIX_hydrolase_dom"/>
</dbReference>
<dbReference type="HOGENOM" id="CLU_436193_0_0_1"/>
<dbReference type="GO" id="GO:0016787">
    <property type="term" value="F:hydrolase activity"/>
    <property type="evidence" value="ECO:0007669"/>
    <property type="project" value="UniProtKB-KW"/>
</dbReference>
<organism evidence="5">
    <name type="scientific">Melampsora larici-populina (strain 98AG31 / pathotype 3-4-7)</name>
    <name type="common">Poplar leaf rust fungus</name>
    <dbReference type="NCBI Taxonomy" id="747676"/>
    <lineage>
        <taxon>Eukaryota</taxon>
        <taxon>Fungi</taxon>
        <taxon>Dikarya</taxon>
        <taxon>Basidiomycota</taxon>
        <taxon>Pucciniomycotina</taxon>
        <taxon>Pucciniomycetes</taxon>
        <taxon>Pucciniales</taxon>
        <taxon>Melampsoraceae</taxon>
        <taxon>Melampsora</taxon>
    </lineage>
</organism>
<evidence type="ECO:0000256" key="2">
    <source>
        <dbReference type="ARBA" id="ARBA00022801"/>
    </source>
</evidence>
<accession>F4REU8</accession>
<dbReference type="Proteomes" id="UP000001072">
    <property type="component" value="Unassembled WGS sequence"/>
</dbReference>
<sequence length="627" mass="71899">MVKFGLTDRFHVWIRWNREEILGFKMVHPHFFRTTSKKEYQIKMRSQLKLHVKLSFMIILGLVGSLSTEVYGTTLIKRMEASSSKEVLKFEDLTLGSERALKNDLGDQRVMKSDEVEDYGRPKLMKVKISNPTSNLPHITHLQTIVKGNKIESKKVKWDQGNGKGQGFWEFYEKVGNHREKLRSAQGLVKVEIKGEDPYYPIMIKYQVPQNQWVVQVPEILHDENQDSWSSLQKFFDQGKYTAEHKMELLFQGGLEGIDPGATSSTSKFFLAKLTAPKGYKLNIPTEEHASIIKIPVAELSETIQHFEKNQVVVHVGLSHLVAGISWNSIRFGSEPRRKISESLMKSLETLKPLRPITSFQDFNQVSNKKFSEMKNIYSDENLPHITQIRTLNPSKFLSTLEAEWKSGEKINHEVFVQRPRKDNIGIDSVSGLVEIEIKGEKPYIPLLIQYRVPLNKWILETPAGLRDEGESPLGAFQREFLEEVGDQMGEHHEGSLKSLYGSEILHQSGIQAKDPSSSRATAQFFIGKVKAPNVYKTKETKHEASENIKVIKVPSDLLNTVIDYWKENDQIIEAGLSQFRIGMYLNSKHKEQELKSIERLKHENPELLNQLENILLGINPPYKSRL</sequence>
<dbReference type="GeneID" id="18929730"/>
<gene>
    <name evidence="4" type="ORF">MELLADRAFT_61422</name>
</gene>
<dbReference type="Pfam" id="PF00293">
    <property type="entry name" value="NUDIX"/>
    <property type="match status" value="1"/>
</dbReference>
<keyword evidence="2" id="KW-0378">Hydrolase</keyword>
<dbReference type="STRING" id="747676.F4REU8"/>
<evidence type="ECO:0000313" key="5">
    <source>
        <dbReference type="Proteomes" id="UP000001072"/>
    </source>
</evidence>
<dbReference type="VEuPathDB" id="FungiDB:MELLADRAFT_61422"/>
<dbReference type="PANTHER" id="PTHR11839">
    <property type="entry name" value="UDP/ADP-SUGAR PYROPHOSPHATASE"/>
    <property type="match status" value="1"/>
</dbReference>
<dbReference type="GO" id="GO:0019693">
    <property type="term" value="P:ribose phosphate metabolic process"/>
    <property type="evidence" value="ECO:0007669"/>
    <property type="project" value="TreeGrafter"/>
</dbReference>
<dbReference type="SUPFAM" id="SSF55811">
    <property type="entry name" value="Nudix"/>
    <property type="match status" value="1"/>
</dbReference>
<evidence type="ECO:0000259" key="3">
    <source>
        <dbReference type="Pfam" id="PF00293"/>
    </source>
</evidence>
<evidence type="ECO:0000313" key="4">
    <source>
        <dbReference type="EMBL" id="EGG09220.1"/>
    </source>
</evidence>
<reference evidence="5" key="1">
    <citation type="journal article" date="2011" name="Proc. Natl. Acad. Sci. U.S.A.">
        <title>Obligate biotrophy features unraveled by the genomic analysis of rust fungi.</title>
        <authorList>
            <person name="Duplessis S."/>
            <person name="Cuomo C.A."/>
            <person name="Lin Y.-C."/>
            <person name="Aerts A."/>
            <person name="Tisserant E."/>
            <person name="Veneault-Fourrey C."/>
            <person name="Joly D.L."/>
            <person name="Hacquard S."/>
            <person name="Amselem J."/>
            <person name="Cantarel B.L."/>
            <person name="Chiu R."/>
            <person name="Coutinho P.M."/>
            <person name="Feau N."/>
            <person name="Field M."/>
            <person name="Frey P."/>
            <person name="Gelhaye E."/>
            <person name="Goldberg J."/>
            <person name="Grabherr M.G."/>
            <person name="Kodira C.D."/>
            <person name="Kohler A."/>
            <person name="Kuees U."/>
            <person name="Lindquist E.A."/>
            <person name="Lucas S.M."/>
            <person name="Mago R."/>
            <person name="Mauceli E."/>
            <person name="Morin E."/>
            <person name="Murat C."/>
            <person name="Pangilinan J.L."/>
            <person name="Park R."/>
            <person name="Pearson M."/>
            <person name="Quesneville H."/>
            <person name="Rouhier N."/>
            <person name="Sakthikumar S."/>
            <person name="Salamov A.A."/>
            <person name="Schmutz J."/>
            <person name="Selles B."/>
            <person name="Shapiro H."/>
            <person name="Tanguay P."/>
            <person name="Tuskan G.A."/>
            <person name="Henrissat B."/>
            <person name="Van de Peer Y."/>
            <person name="Rouze P."/>
            <person name="Ellis J.G."/>
            <person name="Dodds P.N."/>
            <person name="Schein J.E."/>
            <person name="Zhong S."/>
            <person name="Hamelin R.C."/>
            <person name="Grigoriev I.V."/>
            <person name="Szabo L.J."/>
            <person name="Martin F."/>
        </authorList>
    </citation>
    <scope>NUCLEOTIDE SEQUENCE [LARGE SCALE GENOMIC DNA]</scope>
    <source>
        <strain evidence="5">98AG31 / pathotype 3-4-7</strain>
    </source>
</reference>
<dbReference type="Gene3D" id="3.90.79.10">
    <property type="entry name" value="Nucleoside Triphosphate Pyrophosphohydrolase"/>
    <property type="match status" value="1"/>
</dbReference>
<dbReference type="PROSITE" id="PS00893">
    <property type="entry name" value="NUDIX_BOX"/>
    <property type="match status" value="1"/>
</dbReference>